<keyword evidence="5 8" id="KW-1133">Transmembrane helix</keyword>
<feature type="transmembrane region" description="Helical" evidence="8">
    <location>
        <begin position="313"/>
        <end position="334"/>
    </location>
</feature>
<keyword evidence="4 8" id="KW-0812">Transmembrane</keyword>
<feature type="transmembrane region" description="Helical" evidence="8">
    <location>
        <begin position="102"/>
        <end position="123"/>
    </location>
</feature>
<feature type="transmembrane region" description="Helical" evidence="8">
    <location>
        <begin position="213"/>
        <end position="231"/>
    </location>
</feature>
<evidence type="ECO:0000256" key="1">
    <source>
        <dbReference type="ARBA" id="ARBA00004651"/>
    </source>
</evidence>
<evidence type="ECO:0000256" key="8">
    <source>
        <dbReference type="SAM" id="Phobius"/>
    </source>
</evidence>
<evidence type="ECO:0000256" key="3">
    <source>
        <dbReference type="ARBA" id="ARBA00022679"/>
    </source>
</evidence>
<evidence type="ECO:0000256" key="5">
    <source>
        <dbReference type="ARBA" id="ARBA00022989"/>
    </source>
</evidence>
<sequence>MTLQKPLLLAVCCFLFALGFQLKKSLLYENMGTSDLRNRIVGARMQKDGLSPYFFEWKKGDTTRYYDGANMAYTGVSNITASPFFHTLLYPIADLQQRTISYIWFVLEYISILLIGLLGYLLAKNNAQRIAVLLFFTLFLFTEAWKMHIAMGQLYVLIPLLATIIYYCFTRPDKLLAAGMAGLASVVLVLIRPNAVIFFVPLLFLAGSFSRKYLLTYIVPIILIPAIYFSFQSNRTYWQDYAKGIKASINVHQQDAAGLLQAQHHPENEIRAYEGWDLDKIEQENKINQLGWHTENGNVFVIYKLIFKRPLPLVYLNLLCLLSIAALLAVFFLARKKYNLLTLPNAALFGYCLYMVVDLFSPVHRHQHYTIQWLFPVLLAASVYKPVNKWFYAVLLAGLLLNMINSDIIKMEHTIGEYLILQALLWLCLTRKLFAE</sequence>
<feature type="transmembrane region" description="Helical" evidence="8">
    <location>
        <begin position="181"/>
        <end position="207"/>
    </location>
</feature>
<protein>
    <recommendedName>
        <fullName evidence="11">Glycosyltransferase RgtA/B/C/D-like domain-containing protein</fullName>
    </recommendedName>
</protein>
<feature type="transmembrane region" description="Helical" evidence="8">
    <location>
        <begin position="153"/>
        <end position="169"/>
    </location>
</feature>
<comment type="caution">
    <text evidence="9">The sequence shown here is derived from an EMBL/GenBank/DDBJ whole genome shotgun (WGS) entry which is preliminary data.</text>
</comment>
<proteinExistence type="inferred from homology"/>
<feature type="transmembrane region" description="Helical" evidence="8">
    <location>
        <begin position="390"/>
        <end position="408"/>
    </location>
</feature>
<feature type="transmembrane region" description="Helical" evidence="8">
    <location>
        <begin position="340"/>
        <end position="357"/>
    </location>
</feature>
<accession>A0ABS3YWN8</accession>
<evidence type="ECO:0000256" key="2">
    <source>
        <dbReference type="ARBA" id="ARBA00022475"/>
    </source>
</evidence>
<keyword evidence="3" id="KW-0808">Transferase</keyword>
<comment type="subcellular location">
    <subcellularLocation>
        <location evidence="1">Cell membrane</location>
        <topology evidence="1">Multi-pass membrane protein</topology>
    </subcellularLocation>
</comment>
<evidence type="ECO:0000256" key="7">
    <source>
        <dbReference type="ARBA" id="ARBA00024033"/>
    </source>
</evidence>
<dbReference type="Proteomes" id="UP000677244">
    <property type="component" value="Unassembled WGS sequence"/>
</dbReference>
<dbReference type="EMBL" id="JAGHKO010000004">
    <property type="protein sequence ID" value="MBO9202340.1"/>
    <property type="molecule type" value="Genomic_DNA"/>
</dbReference>
<feature type="transmembrane region" description="Helical" evidence="8">
    <location>
        <begin position="130"/>
        <end position="147"/>
    </location>
</feature>
<organism evidence="9 10">
    <name type="scientific">Niastella soli</name>
    <dbReference type="NCBI Taxonomy" id="2821487"/>
    <lineage>
        <taxon>Bacteria</taxon>
        <taxon>Pseudomonadati</taxon>
        <taxon>Bacteroidota</taxon>
        <taxon>Chitinophagia</taxon>
        <taxon>Chitinophagales</taxon>
        <taxon>Chitinophagaceae</taxon>
        <taxon>Niastella</taxon>
    </lineage>
</organism>
<evidence type="ECO:0000313" key="10">
    <source>
        <dbReference type="Proteomes" id="UP000677244"/>
    </source>
</evidence>
<evidence type="ECO:0000313" key="9">
    <source>
        <dbReference type="EMBL" id="MBO9202340.1"/>
    </source>
</evidence>
<dbReference type="Pfam" id="PF09594">
    <property type="entry name" value="GT87"/>
    <property type="match status" value="1"/>
</dbReference>
<name>A0ABS3YWN8_9BACT</name>
<evidence type="ECO:0008006" key="11">
    <source>
        <dbReference type="Google" id="ProtNLM"/>
    </source>
</evidence>
<keyword evidence="2" id="KW-1003">Cell membrane</keyword>
<gene>
    <name evidence="9" type="ORF">J7I42_18790</name>
</gene>
<dbReference type="InterPro" id="IPR018584">
    <property type="entry name" value="GT87"/>
</dbReference>
<dbReference type="RefSeq" id="WP_209140386.1">
    <property type="nucleotide sequence ID" value="NZ_JAGHKO010000004.1"/>
</dbReference>
<keyword evidence="6 8" id="KW-0472">Membrane</keyword>
<evidence type="ECO:0000256" key="4">
    <source>
        <dbReference type="ARBA" id="ARBA00022692"/>
    </source>
</evidence>
<reference evidence="9 10" key="1">
    <citation type="submission" date="2021-03" db="EMBL/GenBank/DDBJ databases">
        <title>Assistant Professor.</title>
        <authorList>
            <person name="Huq M.A."/>
        </authorList>
    </citation>
    <scope>NUCLEOTIDE SEQUENCE [LARGE SCALE GENOMIC DNA]</scope>
    <source>
        <strain evidence="9 10">MAH-29</strain>
    </source>
</reference>
<comment type="similarity">
    <text evidence="7">Belongs to the glycosyltransferase 87 family.</text>
</comment>
<evidence type="ECO:0000256" key="6">
    <source>
        <dbReference type="ARBA" id="ARBA00023136"/>
    </source>
</evidence>
<keyword evidence="10" id="KW-1185">Reference proteome</keyword>